<dbReference type="EMBL" id="CAJNIZ010023763">
    <property type="protein sequence ID" value="CAE7471357.1"/>
    <property type="molecule type" value="Genomic_DNA"/>
</dbReference>
<dbReference type="AlphaFoldDB" id="A0A812SEG9"/>
<evidence type="ECO:0000313" key="3">
    <source>
        <dbReference type="Proteomes" id="UP000649617"/>
    </source>
</evidence>
<gene>
    <name evidence="2" type="ORF">SPIL2461_LOCUS11950</name>
</gene>
<feature type="non-terminal residue" evidence="2">
    <location>
        <position position="174"/>
    </location>
</feature>
<sequence>MELLVTAPDDVKLWTALLGLPLLLGIWFAARGCRCRRGRTLEPVEGPDPDPGHDHVQRLDALIADARRALADLLEATMAAVQEGVGSNFTAAVNSAFEDKLAQPLKVTLDKLGKVVGAIHGLTKDGFPEAKQAVLTGVEQLRTLISDNHTAHSVAVDSVAQTGKDMMEKLVAMG</sequence>
<keyword evidence="1" id="KW-1133">Transmembrane helix</keyword>
<feature type="transmembrane region" description="Helical" evidence="1">
    <location>
        <begin position="12"/>
        <end position="30"/>
    </location>
</feature>
<organism evidence="2 3">
    <name type="scientific">Symbiodinium pilosum</name>
    <name type="common">Dinoflagellate</name>
    <dbReference type="NCBI Taxonomy" id="2952"/>
    <lineage>
        <taxon>Eukaryota</taxon>
        <taxon>Sar</taxon>
        <taxon>Alveolata</taxon>
        <taxon>Dinophyceae</taxon>
        <taxon>Suessiales</taxon>
        <taxon>Symbiodiniaceae</taxon>
        <taxon>Symbiodinium</taxon>
    </lineage>
</organism>
<name>A0A812SEG9_SYMPI</name>
<accession>A0A812SEG9</accession>
<proteinExistence type="predicted"/>
<dbReference type="Proteomes" id="UP000649617">
    <property type="component" value="Unassembled WGS sequence"/>
</dbReference>
<comment type="caution">
    <text evidence="2">The sequence shown here is derived from an EMBL/GenBank/DDBJ whole genome shotgun (WGS) entry which is preliminary data.</text>
</comment>
<evidence type="ECO:0000256" key="1">
    <source>
        <dbReference type="SAM" id="Phobius"/>
    </source>
</evidence>
<reference evidence="2" key="1">
    <citation type="submission" date="2021-02" db="EMBL/GenBank/DDBJ databases">
        <authorList>
            <person name="Dougan E. K."/>
            <person name="Rhodes N."/>
            <person name="Thang M."/>
            <person name="Chan C."/>
        </authorList>
    </citation>
    <scope>NUCLEOTIDE SEQUENCE</scope>
</reference>
<keyword evidence="1" id="KW-0472">Membrane</keyword>
<keyword evidence="3" id="KW-1185">Reference proteome</keyword>
<evidence type="ECO:0000313" key="2">
    <source>
        <dbReference type="EMBL" id="CAE7471357.1"/>
    </source>
</evidence>
<keyword evidence="1" id="KW-0812">Transmembrane</keyword>
<protein>
    <submittedName>
        <fullName evidence="2">Uncharacterized protein</fullName>
    </submittedName>
</protein>